<evidence type="ECO:0000313" key="3">
    <source>
        <dbReference type="Proteomes" id="UP000800038"/>
    </source>
</evidence>
<feature type="compositionally biased region" description="Basic and acidic residues" evidence="1">
    <location>
        <begin position="16"/>
        <end position="26"/>
    </location>
</feature>
<feature type="region of interest" description="Disordered" evidence="1">
    <location>
        <begin position="1"/>
        <end position="26"/>
    </location>
</feature>
<dbReference type="Proteomes" id="UP000800038">
    <property type="component" value="Unassembled WGS sequence"/>
</dbReference>
<dbReference type="EMBL" id="ML976124">
    <property type="protein sequence ID" value="KAF1937838.1"/>
    <property type="molecule type" value="Genomic_DNA"/>
</dbReference>
<proteinExistence type="predicted"/>
<name>A0A6A5SE59_9PLEO</name>
<protein>
    <submittedName>
        <fullName evidence="2">Uncharacterized protein</fullName>
    </submittedName>
</protein>
<dbReference type="AlphaFoldDB" id="A0A6A5SE59"/>
<reference evidence="2" key="1">
    <citation type="journal article" date="2020" name="Stud. Mycol.">
        <title>101 Dothideomycetes genomes: a test case for predicting lifestyles and emergence of pathogens.</title>
        <authorList>
            <person name="Haridas S."/>
            <person name="Albert R."/>
            <person name="Binder M."/>
            <person name="Bloem J."/>
            <person name="Labutti K."/>
            <person name="Salamov A."/>
            <person name="Andreopoulos B."/>
            <person name="Baker S."/>
            <person name="Barry K."/>
            <person name="Bills G."/>
            <person name="Bluhm B."/>
            <person name="Cannon C."/>
            <person name="Castanera R."/>
            <person name="Culley D."/>
            <person name="Daum C."/>
            <person name="Ezra D."/>
            <person name="Gonzalez J."/>
            <person name="Henrissat B."/>
            <person name="Kuo A."/>
            <person name="Liang C."/>
            <person name="Lipzen A."/>
            <person name="Lutzoni F."/>
            <person name="Magnuson J."/>
            <person name="Mondo S."/>
            <person name="Nolan M."/>
            <person name="Ohm R."/>
            <person name="Pangilinan J."/>
            <person name="Park H.-J."/>
            <person name="Ramirez L."/>
            <person name="Alfaro M."/>
            <person name="Sun H."/>
            <person name="Tritt A."/>
            <person name="Yoshinaga Y."/>
            <person name="Zwiers L.-H."/>
            <person name="Turgeon B."/>
            <person name="Goodwin S."/>
            <person name="Spatafora J."/>
            <person name="Crous P."/>
            <person name="Grigoriev I."/>
        </authorList>
    </citation>
    <scope>NUCLEOTIDE SEQUENCE</scope>
    <source>
        <strain evidence="2">CBS 161.51</strain>
    </source>
</reference>
<organism evidence="2 3">
    <name type="scientific">Clathrospora elynae</name>
    <dbReference type="NCBI Taxonomy" id="706981"/>
    <lineage>
        <taxon>Eukaryota</taxon>
        <taxon>Fungi</taxon>
        <taxon>Dikarya</taxon>
        <taxon>Ascomycota</taxon>
        <taxon>Pezizomycotina</taxon>
        <taxon>Dothideomycetes</taxon>
        <taxon>Pleosporomycetidae</taxon>
        <taxon>Pleosporales</taxon>
        <taxon>Diademaceae</taxon>
        <taxon>Clathrospora</taxon>
    </lineage>
</organism>
<keyword evidence="3" id="KW-1185">Reference proteome</keyword>
<evidence type="ECO:0000313" key="2">
    <source>
        <dbReference type="EMBL" id="KAF1937838.1"/>
    </source>
</evidence>
<gene>
    <name evidence="2" type="ORF">EJ02DRAFT_41943</name>
</gene>
<evidence type="ECO:0000256" key="1">
    <source>
        <dbReference type="SAM" id="MobiDB-lite"/>
    </source>
</evidence>
<sequence>MTEQPLHGELAYGQVSEKERERGARCKRTEGQEAGFIKRSTLRSARCTSSCTVCKCIAIVIDYV</sequence>
<accession>A0A6A5SE59</accession>